<dbReference type="InterPro" id="IPR011990">
    <property type="entry name" value="TPR-like_helical_dom_sf"/>
</dbReference>
<dbReference type="Proteomes" id="UP000176604">
    <property type="component" value="Unassembled WGS sequence"/>
</dbReference>
<feature type="transmembrane region" description="Helical" evidence="2">
    <location>
        <begin position="15"/>
        <end position="33"/>
    </location>
</feature>
<dbReference type="STRING" id="1802397.A3J43_00040"/>
<evidence type="ECO:0000256" key="2">
    <source>
        <dbReference type="SAM" id="Phobius"/>
    </source>
</evidence>
<sequence>MAHMAYKAYFQGKRGMIAGLVLAIILAAGAWWYQAQKQAPHVGDPSLRQELQPYAHLFEFENADPNLPPGAQEAYFERFTAATNALKADPETFNAWLDLGKVHKNMNQFEKARDAWIRLGEVSPLNSISFGNLGDLYAWFLHEPEQGEQAYLQALKNEDDDINFYRNLAEIYEKLLPVKRGEIRPLLEKGIEAAKTPVEKAELLSLLGSYERNWYQESKGDNKQLREDALGHFREVLKTAPDYPNKAIIQAEIEKLEIEKLKERQGG</sequence>
<dbReference type="Gene3D" id="1.25.40.10">
    <property type="entry name" value="Tetratricopeptide repeat domain"/>
    <property type="match status" value="1"/>
</dbReference>
<gene>
    <name evidence="3" type="ORF">A3J43_00040</name>
</gene>
<dbReference type="PROSITE" id="PS50005">
    <property type="entry name" value="TPR"/>
    <property type="match status" value="1"/>
</dbReference>
<keyword evidence="2" id="KW-0472">Membrane</keyword>
<reference evidence="3 4" key="1">
    <citation type="journal article" date="2016" name="Nat. Commun.">
        <title>Thousands of microbial genomes shed light on interconnected biogeochemical processes in an aquifer system.</title>
        <authorList>
            <person name="Anantharaman K."/>
            <person name="Brown C.T."/>
            <person name="Hug L.A."/>
            <person name="Sharon I."/>
            <person name="Castelle C.J."/>
            <person name="Probst A.J."/>
            <person name="Thomas B.C."/>
            <person name="Singh A."/>
            <person name="Wilkins M.J."/>
            <person name="Karaoz U."/>
            <person name="Brodie E.L."/>
            <person name="Williams K.H."/>
            <person name="Hubbard S.S."/>
            <person name="Banfield J.F."/>
        </authorList>
    </citation>
    <scope>NUCLEOTIDE SEQUENCE [LARGE SCALE GENOMIC DNA]</scope>
</reference>
<organism evidence="3 4">
    <name type="scientific">Candidatus Uhrbacteria bacterium RIFCSPHIGHO2_12_FULL_54_23</name>
    <dbReference type="NCBI Taxonomy" id="1802397"/>
    <lineage>
        <taxon>Bacteria</taxon>
        <taxon>Candidatus Uhriibacteriota</taxon>
    </lineage>
</organism>
<accession>A0A1F7UFW3</accession>
<dbReference type="InterPro" id="IPR019734">
    <property type="entry name" value="TPR_rpt"/>
</dbReference>
<dbReference type="EMBL" id="MGEF01000064">
    <property type="protein sequence ID" value="OGL77162.1"/>
    <property type="molecule type" value="Genomic_DNA"/>
</dbReference>
<keyword evidence="2" id="KW-0812">Transmembrane</keyword>
<name>A0A1F7UFW3_9BACT</name>
<feature type="repeat" description="TPR" evidence="1">
    <location>
        <begin position="93"/>
        <end position="126"/>
    </location>
</feature>
<dbReference type="AlphaFoldDB" id="A0A1F7UFW3"/>
<evidence type="ECO:0000313" key="4">
    <source>
        <dbReference type="Proteomes" id="UP000176604"/>
    </source>
</evidence>
<comment type="caution">
    <text evidence="3">The sequence shown here is derived from an EMBL/GenBank/DDBJ whole genome shotgun (WGS) entry which is preliminary data.</text>
</comment>
<evidence type="ECO:0000256" key="1">
    <source>
        <dbReference type="PROSITE-ProRule" id="PRU00339"/>
    </source>
</evidence>
<protein>
    <submittedName>
        <fullName evidence="3">Uncharacterized protein</fullName>
    </submittedName>
</protein>
<dbReference type="SUPFAM" id="SSF48452">
    <property type="entry name" value="TPR-like"/>
    <property type="match status" value="1"/>
</dbReference>
<keyword evidence="2" id="KW-1133">Transmembrane helix</keyword>
<keyword evidence="1" id="KW-0802">TPR repeat</keyword>
<proteinExistence type="predicted"/>
<evidence type="ECO:0000313" key="3">
    <source>
        <dbReference type="EMBL" id="OGL77162.1"/>
    </source>
</evidence>